<reference evidence="1 2" key="1">
    <citation type="submission" date="2022-07" db="EMBL/GenBank/DDBJ databases">
        <title>Genome-wide signatures of adaptation to extreme environments.</title>
        <authorList>
            <person name="Cho C.H."/>
            <person name="Yoon H.S."/>
        </authorList>
    </citation>
    <scope>NUCLEOTIDE SEQUENCE [LARGE SCALE GENOMIC DNA]</scope>
    <source>
        <strain evidence="1 2">DBV 063 E5</strain>
    </source>
</reference>
<dbReference type="PANTHER" id="PTHR33704:SF1">
    <property type="entry name" value="PROTEIN HEAT INTOLERANT 4-RELATED"/>
    <property type="match status" value="1"/>
</dbReference>
<comment type="caution">
    <text evidence="1">The sequence shown here is derived from an EMBL/GenBank/DDBJ whole genome shotgun (WGS) entry which is preliminary data.</text>
</comment>
<proteinExistence type="predicted"/>
<name>A0AAV9IV24_CYACA</name>
<dbReference type="GO" id="GO:1900034">
    <property type="term" value="P:regulation of cellular response to heat"/>
    <property type="evidence" value="ECO:0007669"/>
    <property type="project" value="InterPro"/>
</dbReference>
<dbReference type="Proteomes" id="UP001301350">
    <property type="component" value="Unassembled WGS sequence"/>
</dbReference>
<dbReference type="InterPro" id="IPR039313">
    <property type="entry name" value="HIT4"/>
</dbReference>
<evidence type="ECO:0000313" key="2">
    <source>
        <dbReference type="Proteomes" id="UP001301350"/>
    </source>
</evidence>
<organism evidence="1 2">
    <name type="scientific">Cyanidium caldarium</name>
    <name type="common">Red alga</name>
    <dbReference type="NCBI Taxonomy" id="2771"/>
    <lineage>
        <taxon>Eukaryota</taxon>
        <taxon>Rhodophyta</taxon>
        <taxon>Bangiophyceae</taxon>
        <taxon>Cyanidiales</taxon>
        <taxon>Cyanidiaceae</taxon>
        <taxon>Cyanidium</taxon>
    </lineage>
</organism>
<gene>
    <name evidence="1" type="ORF">CDCA_CDCA07G2149</name>
</gene>
<accession>A0AAV9IV24</accession>
<dbReference type="EMBL" id="JANCYW010000007">
    <property type="protein sequence ID" value="KAK4536124.1"/>
    <property type="molecule type" value="Genomic_DNA"/>
</dbReference>
<dbReference type="AlphaFoldDB" id="A0AAV9IV24"/>
<evidence type="ECO:0000313" key="1">
    <source>
        <dbReference type="EMBL" id="KAK4536124.1"/>
    </source>
</evidence>
<keyword evidence="2" id="KW-1185">Reference proteome</keyword>
<protein>
    <submittedName>
        <fullName evidence="1">Uncharacterized protein</fullName>
    </submittedName>
</protein>
<dbReference type="PANTHER" id="PTHR33704">
    <property type="entry name" value="PROTEIN HEAT INTOLERANT 4-RELATED"/>
    <property type="match status" value="1"/>
</dbReference>
<sequence length="333" mass="38523">MPAKEEEASPPKLVRDVWKQVYLVGTEIEQIDGVYAFGWDFSHLDRDLSARLDGHRADAGSDTDSASRPVYLFGGTEPQLVRIHGEDTVVPIPVVVVVQSRVPPPALVGLKSVQRVREEIVPMRSVKMDFFPIDDLVMVSSDPSPPHQKRQRRAPRLYALQCEQRRVSLRNLSEERRRRWDYVLPYMFRPDLQELAEGEPMVNGDAADDTSVQVLVEWPSRPSQPLVMEYDWEMDDMEEVIAERLRDEQLEHSDADRQAIRGAIRDAVRARKAQLRAEREERRQRLAALTPEQRESLRTMQLIKYYPCNAVPDIQACKTRYINRYYGKATEVR</sequence>